<dbReference type="Pfam" id="PF01965">
    <property type="entry name" value="DJ-1_PfpI"/>
    <property type="match status" value="1"/>
</dbReference>
<organism evidence="2 3">
    <name type="scientific">Rhizoctonia solani</name>
    <dbReference type="NCBI Taxonomy" id="456999"/>
    <lineage>
        <taxon>Eukaryota</taxon>
        <taxon>Fungi</taxon>
        <taxon>Dikarya</taxon>
        <taxon>Basidiomycota</taxon>
        <taxon>Agaricomycotina</taxon>
        <taxon>Agaricomycetes</taxon>
        <taxon>Cantharellales</taxon>
        <taxon>Ceratobasidiaceae</taxon>
        <taxon>Rhizoctonia</taxon>
    </lineage>
</organism>
<dbReference type="PANTHER" id="PTHR43130">
    <property type="entry name" value="ARAC-FAMILY TRANSCRIPTIONAL REGULATOR"/>
    <property type="match status" value="1"/>
</dbReference>
<dbReference type="CDD" id="cd03139">
    <property type="entry name" value="GATase1_PfpI_2"/>
    <property type="match status" value="1"/>
</dbReference>
<name>A0A8H3AY55_9AGAM</name>
<dbReference type="PANTHER" id="PTHR43130:SF15">
    <property type="entry name" value="THIJ_PFPI FAMILY PROTEIN (AFU_ORTHOLOGUE AFUA_5G14240)"/>
    <property type="match status" value="1"/>
</dbReference>
<dbReference type="InterPro" id="IPR052158">
    <property type="entry name" value="INH-QAR"/>
</dbReference>
<dbReference type="InterPro" id="IPR002818">
    <property type="entry name" value="DJ-1/PfpI"/>
</dbReference>
<dbReference type="SUPFAM" id="SSF52317">
    <property type="entry name" value="Class I glutamine amidotransferase-like"/>
    <property type="match status" value="1"/>
</dbReference>
<dbReference type="InterPro" id="IPR029062">
    <property type="entry name" value="Class_I_gatase-like"/>
</dbReference>
<proteinExistence type="predicted"/>
<protein>
    <recommendedName>
        <fullName evidence="1">DJ-1/PfpI domain-containing protein</fullName>
    </recommendedName>
</protein>
<sequence>MVRTSFLPSVTIMVFLRFFSGSLMAMSLLCSTLVSSTHNPINYSRSPSGPDRLMPRNVTTRTTWKFGVVLFPKLIILDFQGPMELLGFLAKGSMVQTSPAWPFAPYEFEIDYLAETLDPIVPSVGPPIVPSKTFSEVNATQYDILLVPGGPGTRPAIISPNVVSFVKQQAPGLQYMLSVCTGAWILANAGVLEGKNATTNKAAFAQIRNETSKNINWIPKARWVVDGTTWSSSGVTAGADMANAFLTYLAGPDFATKVRNIVELRAAEQGDDPFAEVYGLI</sequence>
<gene>
    <name evidence="2" type="ORF">RDB_LOCUS104563</name>
</gene>
<dbReference type="Gene3D" id="3.40.50.880">
    <property type="match status" value="1"/>
</dbReference>
<evidence type="ECO:0000313" key="3">
    <source>
        <dbReference type="Proteomes" id="UP000663841"/>
    </source>
</evidence>
<accession>A0A8H3AY55</accession>
<dbReference type="Proteomes" id="UP000663841">
    <property type="component" value="Unassembled WGS sequence"/>
</dbReference>
<comment type="caution">
    <text evidence="2">The sequence shown here is derived from an EMBL/GenBank/DDBJ whole genome shotgun (WGS) entry which is preliminary data.</text>
</comment>
<evidence type="ECO:0000259" key="1">
    <source>
        <dbReference type="Pfam" id="PF01965"/>
    </source>
</evidence>
<dbReference type="EMBL" id="CAJMWW010000102">
    <property type="protein sequence ID" value="CAE6443312.1"/>
    <property type="molecule type" value="Genomic_DNA"/>
</dbReference>
<reference evidence="2" key="1">
    <citation type="submission" date="2021-01" db="EMBL/GenBank/DDBJ databases">
        <authorList>
            <person name="Kaushik A."/>
        </authorList>
    </citation>
    <scope>NUCLEOTIDE SEQUENCE</scope>
    <source>
        <strain evidence="2">AG3-T5</strain>
    </source>
</reference>
<evidence type="ECO:0000313" key="2">
    <source>
        <dbReference type="EMBL" id="CAE6443312.1"/>
    </source>
</evidence>
<dbReference type="AlphaFoldDB" id="A0A8H3AY55"/>
<feature type="domain" description="DJ-1/PfpI" evidence="1">
    <location>
        <begin position="101"/>
        <end position="246"/>
    </location>
</feature>